<sequence>MLVSALKFALISRLRLDGNRYVDEERLLEDDIGRIRDIQQAPDGYLYVLTDGATGRCIGWSLRRRIPSVNSA</sequence>
<dbReference type="Proteomes" id="UP001301326">
    <property type="component" value="Chromosome"/>
</dbReference>
<dbReference type="InterPro" id="IPR011042">
    <property type="entry name" value="6-blade_b-propeller_TolB-like"/>
</dbReference>
<evidence type="ECO:0000313" key="2">
    <source>
        <dbReference type="EMBL" id="WGZ94235.1"/>
    </source>
</evidence>
<dbReference type="EMBL" id="CP124756">
    <property type="protein sequence ID" value="WGZ94235.1"/>
    <property type="molecule type" value="Genomic_DNA"/>
</dbReference>
<evidence type="ECO:0000259" key="1">
    <source>
        <dbReference type="Pfam" id="PF07995"/>
    </source>
</evidence>
<reference evidence="2" key="2">
    <citation type="submission" date="2023-04" db="EMBL/GenBank/DDBJ databases">
        <authorList>
            <person name="Beletskiy A.V."/>
            <person name="Mardanov A.V."/>
            <person name="Ravin N.V."/>
        </authorList>
    </citation>
    <scope>NUCLEOTIDE SEQUENCE</scope>
    <source>
        <strain evidence="2">GKL-02</strain>
    </source>
</reference>
<accession>A0AA95HC77</accession>
<dbReference type="SUPFAM" id="SSF50952">
    <property type="entry name" value="Soluble quinoprotein glucose dehydrogenase"/>
    <property type="match status" value="1"/>
</dbReference>
<protein>
    <submittedName>
        <fullName evidence="2">PQQ-dependent sugar dehydrogenase</fullName>
    </submittedName>
</protein>
<feature type="domain" description="Glucose/Sorbosone dehydrogenase" evidence="1">
    <location>
        <begin position="1"/>
        <end position="57"/>
    </location>
</feature>
<name>A0AA95HC77_9GAMM</name>
<dbReference type="Gene3D" id="2.120.10.30">
    <property type="entry name" value="TolB, C-terminal domain"/>
    <property type="match status" value="1"/>
</dbReference>
<proteinExistence type="predicted"/>
<dbReference type="InterPro" id="IPR012938">
    <property type="entry name" value="Glc/Sorbosone_DH"/>
</dbReference>
<dbReference type="AlphaFoldDB" id="A0AA95HC77"/>
<gene>
    <name evidence="2" type="ORF">QJT81_21065</name>
</gene>
<dbReference type="KEGG" id="tput:QJT81_21065"/>
<dbReference type="Pfam" id="PF07995">
    <property type="entry name" value="GSDH"/>
    <property type="match status" value="1"/>
</dbReference>
<dbReference type="InterPro" id="IPR011041">
    <property type="entry name" value="Quinoprot_gluc/sorb_DH_b-prop"/>
</dbReference>
<reference evidence="2" key="1">
    <citation type="journal article" date="2023" name="Int. J. Mol. Sci.">
        <title>Metagenomics Revealed a New Genus 'Candidatus Thiocaldithrix dubininis' gen. nov., sp. nov. and a New Species 'Candidatus Thiothrix putei' sp. nov. in the Family Thiotrichaceae, Some Members of Which Have Traits of Both Na+- and H+-Motive Energetics.</title>
        <authorList>
            <person name="Ravin N.V."/>
            <person name="Muntyan M.S."/>
            <person name="Smolyakov D.D."/>
            <person name="Rudenko T.S."/>
            <person name="Beletsky A.V."/>
            <person name="Mardanov A.V."/>
            <person name="Grabovich M.Y."/>
        </authorList>
    </citation>
    <scope>NUCLEOTIDE SEQUENCE</scope>
    <source>
        <strain evidence="2">GKL-02</strain>
    </source>
</reference>
<organism evidence="2">
    <name type="scientific">Candidatus Thiothrix putei</name>
    <dbReference type="NCBI Taxonomy" id="3080811"/>
    <lineage>
        <taxon>Bacteria</taxon>
        <taxon>Pseudomonadati</taxon>
        <taxon>Pseudomonadota</taxon>
        <taxon>Gammaproteobacteria</taxon>
        <taxon>Thiotrichales</taxon>
        <taxon>Thiotrichaceae</taxon>
        <taxon>Thiothrix</taxon>
    </lineage>
</organism>